<keyword evidence="1" id="KW-1133">Transmembrane helix</keyword>
<feature type="transmembrane region" description="Helical" evidence="1">
    <location>
        <begin position="6"/>
        <end position="28"/>
    </location>
</feature>
<dbReference type="EMBL" id="GIFC01000063">
    <property type="protein sequence ID" value="MXU82146.1"/>
    <property type="molecule type" value="Transcribed_RNA"/>
</dbReference>
<name>A0A6B0U1A8_IXORI</name>
<proteinExistence type="predicted"/>
<keyword evidence="1" id="KW-0812">Transmembrane</keyword>
<protein>
    <submittedName>
        <fullName evidence="2">Putative secreted protein</fullName>
    </submittedName>
</protein>
<evidence type="ECO:0000256" key="1">
    <source>
        <dbReference type="SAM" id="Phobius"/>
    </source>
</evidence>
<keyword evidence="1" id="KW-0472">Membrane</keyword>
<reference evidence="2" key="1">
    <citation type="submission" date="2019-12" db="EMBL/GenBank/DDBJ databases">
        <title>An insight into the sialome of adult female Ixodes ricinus ticks feeding for 6 days.</title>
        <authorList>
            <person name="Perner J."/>
            <person name="Ribeiro J.M.C."/>
        </authorList>
    </citation>
    <scope>NUCLEOTIDE SEQUENCE</scope>
    <source>
        <strain evidence="2">Semi-engorged</strain>
        <tissue evidence="2">Salivary glands</tissue>
    </source>
</reference>
<accession>A0A6B0U1A8</accession>
<organism evidence="2">
    <name type="scientific">Ixodes ricinus</name>
    <name type="common">Common tick</name>
    <name type="synonym">Acarus ricinus</name>
    <dbReference type="NCBI Taxonomy" id="34613"/>
    <lineage>
        <taxon>Eukaryota</taxon>
        <taxon>Metazoa</taxon>
        <taxon>Ecdysozoa</taxon>
        <taxon>Arthropoda</taxon>
        <taxon>Chelicerata</taxon>
        <taxon>Arachnida</taxon>
        <taxon>Acari</taxon>
        <taxon>Parasitiformes</taxon>
        <taxon>Ixodida</taxon>
        <taxon>Ixodoidea</taxon>
        <taxon>Ixodidae</taxon>
        <taxon>Ixodinae</taxon>
        <taxon>Ixodes</taxon>
    </lineage>
</organism>
<dbReference type="AlphaFoldDB" id="A0A6B0U1A8"/>
<evidence type="ECO:0000313" key="2">
    <source>
        <dbReference type="EMBL" id="MXU82146.1"/>
    </source>
</evidence>
<sequence length="66" mass="7403">MLHSEMLYTLYLFRLVTVVLSDAFLYLASPGLSTGLSFLAALMRACNPLKVNIILYDPLLLTHKCL</sequence>